<dbReference type="Proteomes" id="UP000183015">
    <property type="component" value="Unassembled WGS sequence"/>
</dbReference>
<evidence type="ECO:0000256" key="5">
    <source>
        <dbReference type="ARBA" id="ARBA00023210"/>
    </source>
</evidence>
<gene>
    <name evidence="7" type="ORF">SAMN05414137_120148</name>
</gene>
<dbReference type="GO" id="GO:0030428">
    <property type="term" value="C:cell septum"/>
    <property type="evidence" value="ECO:0007669"/>
    <property type="project" value="UniProtKB-SubCell"/>
</dbReference>
<dbReference type="GO" id="GO:0000917">
    <property type="term" value="P:division septum assembly"/>
    <property type="evidence" value="ECO:0007669"/>
    <property type="project" value="UniProtKB-KW"/>
</dbReference>
<dbReference type="EMBL" id="FOAZ01000020">
    <property type="protein sequence ID" value="SEM20595.1"/>
    <property type="molecule type" value="Genomic_DNA"/>
</dbReference>
<organism evidence="7 8">
    <name type="scientific">Streptacidiphilus jiangxiensis</name>
    <dbReference type="NCBI Taxonomy" id="235985"/>
    <lineage>
        <taxon>Bacteria</taxon>
        <taxon>Bacillati</taxon>
        <taxon>Actinomycetota</taxon>
        <taxon>Actinomycetes</taxon>
        <taxon>Kitasatosporales</taxon>
        <taxon>Streptomycetaceae</taxon>
        <taxon>Streptacidiphilus</taxon>
    </lineage>
</organism>
<evidence type="ECO:0000313" key="7">
    <source>
        <dbReference type="EMBL" id="SEM20595.1"/>
    </source>
</evidence>
<sequence length="157" mass="17102">MNGEQSGFRDYGTTPRDVPALTLVVKRVLGAHAWQPVRARFGFDPAAPMLVCLTLAAPRGPSVTWRVGRELLYRGLFEESGEGDVQVWPSLGQESEIAFLLLDSGESSAVLELPVPELVDWLEGTYALVPAEAEAEAVDWEGTIAALLDPARRRAQD</sequence>
<keyword evidence="3 7" id="KW-0132">Cell division</keyword>
<dbReference type="eggNOG" id="ENOG5032NJW">
    <property type="taxonomic scope" value="Bacteria"/>
</dbReference>
<dbReference type="AlphaFoldDB" id="A0A1H7WHL1"/>
<keyword evidence="6" id="KW-0131">Cell cycle</keyword>
<keyword evidence="5" id="KW-0717">Septation</keyword>
<dbReference type="InterPro" id="IPR006776">
    <property type="entry name" value="SsgB"/>
</dbReference>
<dbReference type="RefSeq" id="WP_236655983.1">
    <property type="nucleotide sequence ID" value="NZ_BBPN01000011.1"/>
</dbReference>
<evidence type="ECO:0000256" key="1">
    <source>
        <dbReference type="ARBA" id="ARBA00004431"/>
    </source>
</evidence>
<proteinExistence type="inferred from homology"/>
<evidence type="ECO:0000256" key="6">
    <source>
        <dbReference type="ARBA" id="ARBA00023306"/>
    </source>
</evidence>
<dbReference type="STRING" id="235985.SAMN05414137_120148"/>
<dbReference type="GO" id="GO:0030435">
    <property type="term" value="P:sporulation resulting in formation of a cellular spore"/>
    <property type="evidence" value="ECO:0007669"/>
    <property type="project" value="UniProtKB-KW"/>
</dbReference>
<keyword evidence="8" id="KW-1185">Reference proteome</keyword>
<evidence type="ECO:0000256" key="3">
    <source>
        <dbReference type="ARBA" id="ARBA00022618"/>
    </source>
</evidence>
<evidence type="ECO:0000256" key="2">
    <source>
        <dbReference type="ARBA" id="ARBA00009323"/>
    </source>
</evidence>
<accession>A0A1H7WHL1</accession>
<dbReference type="Pfam" id="PF04686">
    <property type="entry name" value="SsgA"/>
    <property type="match status" value="1"/>
</dbReference>
<comment type="subcellular location">
    <subcellularLocation>
        <location evidence="1">Cell septum</location>
    </subcellularLocation>
</comment>
<dbReference type="Gene3D" id="2.30.31.20">
    <property type="entry name" value="Sporulation-specific cell division protein SsgB"/>
    <property type="match status" value="1"/>
</dbReference>
<reference evidence="8" key="1">
    <citation type="submission" date="2016-10" db="EMBL/GenBank/DDBJ databases">
        <authorList>
            <person name="Varghese N."/>
        </authorList>
    </citation>
    <scope>NUCLEOTIDE SEQUENCE [LARGE SCALE GENOMIC DNA]</scope>
    <source>
        <strain evidence="8">DSM 45096 / BCRC 16803 / CGMCC 4.1857 / CIP 109030 / JCM 12277 / KCTC 19219 / NBRC 100920 / 33214</strain>
    </source>
</reference>
<comment type="similarity">
    <text evidence="2">Belongs to the SsgA family.</text>
</comment>
<evidence type="ECO:0000256" key="4">
    <source>
        <dbReference type="ARBA" id="ARBA00022969"/>
    </source>
</evidence>
<protein>
    <submittedName>
        <fullName evidence="7">Streptomyces sporulation and cell division protein, SsgA</fullName>
    </submittedName>
</protein>
<name>A0A1H7WHL1_STRJI</name>
<evidence type="ECO:0000313" key="8">
    <source>
        <dbReference type="Proteomes" id="UP000183015"/>
    </source>
</evidence>
<keyword evidence="4" id="KW-0749">Sporulation</keyword>
<dbReference type="InterPro" id="IPR038658">
    <property type="entry name" value="SsgB_sf"/>
</dbReference>